<dbReference type="AlphaFoldDB" id="A0A1L7WL23"/>
<keyword evidence="1" id="KW-0812">Transmembrane</keyword>
<keyword evidence="3" id="KW-1185">Reference proteome</keyword>
<dbReference type="OrthoDB" id="10281020at2759"/>
<keyword evidence="1" id="KW-0472">Membrane</keyword>
<name>A0A1L7WL23_9HELO</name>
<accession>A0A1L7WL23</accession>
<evidence type="ECO:0000313" key="2">
    <source>
        <dbReference type="EMBL" id="CZR53443.1"/>
    </source>
</evidence>
<sequence>MASFFADLLRPNPLIFRVYRLLIIYGAIETILKTAHRHDYIDLGYFYIITEHRNEILRAIYNVTCKPISPVIVPIIWGLCMKVFMLHNTPMSPLPLILVAAASAVAVVWVLGGCFPIDKEDVAGTLMCTRECGEAVFSTMLMFGLILGSWMRWSWDAGLSDWAKQWELNEKEDLVKMTVQEESNTKICAGSSGNHV</sequence>
<feature type="transmembrane region" description="Helical" evidence="1">
    <location>
        <begin position="68"/>
        <end position="87"/>
    </location>
</feature>
<feature type="transmembrane region" description="Helical" evidence="1">
    <location>
        <begin position="93"/>
        <end position="115"/>
    </location>
</feature>
<reference evidence="2 3" key="1">
    <citation type="submission" date="2016-03" db="EMBL/GenBank/DDBJ databases">
        <authorList>
            <person name="Ploux O."/>
        </authorList>
    </citation>
    <scope>NUCLEOTIDE SEQUENCE [LARGE SCALE GENOMIC DNA]</scope>
    <source>
        <strain evidence="2 3">UAMH 11012</strain>
    </source>
</reference>
<gene>
    <name evidence="2" type="ORF">PAC_03321</name>
</gene>
<feature type="transmembrane region" description="Helical" evidence="1">
    <location>
        <begin position="135"/>
        <end position="153"/>
    </location>
</feature>
<proteinExistence type="predicted"/>
<dbReference type="Proteomes" id="UP000184330">
    <property type="component" value="Unassembled WGS sequence"/>
</dbReference>
<protein>
    <submittedName>
        <fullName evidence="2">Uncharacterized protein</fullName>
    </submittedName>
</protein>
<evidence type="ECO:0000256" key="1">
    <source>
        <dbReference type="SAM" id="Phobius"/>
    </source>
</evidence>
<evidence type="ECO:0000313" key="3">
    <source>
        <dbReference type="Proteomes" id="UP000184330"/>
    </source>
</evidence>
<dbReference type="EMBL" id="FJOG01000003">
    <property type="protein sequence ID" value="CZR53443.1"/>
    <property type="molecule type" value="Genomic_DNA"/>
</dbReference>
<keyword evidence="1" id="KW-1133">Transmembrane helix</keyword>
<feature type="transmembrane region" description="Helical" evidence="1">
    <location>
        <begin position="14"/>
        <end position="32"/>
    </location>
</feature>
<organism evidence="2 3">
    <name type="scientific">Phialocephala subalpina</name>
    <dbReference type="NCBI Taxonomy" id="576137"/>
    <lineage>
        <taxon>Eukaryota</taxon>
        <taxon>Fungi</taxon>
        <taxon>Dikarya</taxon>
        <taxon>Ascomycota</taxon>
        <taxon>Pezizomycotina</taxon>
        <taxon>Leotiomycetes</taxon>
        <taxon>Helotiales</taxon>
        <taxon>Mollisiaceae</taxon>
        <taxon>Phialocephala</taxon>
        <taxon>Phialocephala fortinii species complex</taxon>
    </lineage>
</organism>